<feature type="region of interest" description="Disordered" evidence="6">
    <location>
        <begin position="30"/>
        <end position="52"/>
    </location>
</feature>
<evidence type="ECO:0000256" key="3">
    <source>
        <dbReference type="ARBA" id="ARBA00022776"/>
    </source>
</evidence>
<dbReference type="GO" id="GO:0051301">
    <property type="term" value="P:cell division"/>
    <property type="evidence" value="ECO:0007669"/>
    <property type="project" value="UniProtKB-KW"/>
</dbReference>
<evidence type="ECO:0000313" key="7">
    <source>
        <dbReference type="EMBL" id="KTW31010.1"/>
    </source>
</evidence>
<dbReference type="InterPro" id="IPR008401">
    <property type="entry name" value="Apc13"/>
</dbReference>
<comment type="similarity">
    <text evidence="1">Belongs to the APC13 family.</text>
</comment>
<evidence type="ECO:0000256" key="5">
    <source>
        <dbReference type="ARBA" id="ARBA00023306"/>
    </source>
</evidence>
<evidence type="ECO:0000256" key="2">
    <source>
        <dbReference type="ARBA" id="ARBA00022618"/>
    </source>
</evidence>
<comment type="caution">
    <text evidence="7">The sequence shown here is derived from an EMBL/GenBank/DDBJ whole genome shotgun (WGS) entry which is preliminary data.</text>
</comment>
<dbReference type="AlphaFoldDB" id="A0A0W4ZRM8"/>
<dbReference type="VEuPathDB" id="FungiDB:T551_01562"/>
<proteinExistence type="inferred from homology"/>
<name>A0A0W4ZRM8_PNEJ7</name>
<keyword evidence="5" id="KW-0131">Cell cycle</keyword>
<evidence type="ECO:0000313" key="8">
    <source>
        <dbReference type="Proteomes" id="UP000053447"/>
    </source>
</evidence>
<accession>A0A0W4ZRM8</accession>
<dbReference type="Proteomes" id="UP000053447">
    <property type="component" value="Unassembled WGS sequence"/>
</dbReference>
<evidence type="ECO:0000256" key="1">
    <source>
        <dbReference type="ARBA" id="ARBA00006940"/>
    </source>
</evidence>
<keyword evidence="8" id="KW-1185">Reference proteome</keyword>
<dbReference type="RefSeq" id="XP_018230000.1">
    <property type="nucleotide sequence ID" value="XM_018373825.1"/>
</dbReference>
<keyword evidence="3" id="KW-0498">Mitosis</keyword>
<dbReference type="GeneID" id="28940080"/>
<organism evidence="7 8">
    <name type="scientific">Pneumocystis jirovecii (strain RU7)</name>
    <name type="common">Human pneumocystis pneumonia agent</name>
    <dbReference type="NCBI Taxonomy" id="1408657"/>
    <lineage>
        <taxon>Eukaryota</taxon>
        <taxon>Fungi</taxon>
        <taxon>Dikarya</taxon>
        <taxon>Ascomycota</taxon>
        <taxon>Taphrinomycotina</taxon>
        <taxon>Pneumocystomycetes</taxon>
        <taxon>Pneumocystaceae</taxon>
        <taxon>Pneumocystis</taxon>
    </lineage>
</organism>
<dbReference type="GO" id="GO:0005680">
    <property type="term" value="C:anaphase-promoting complex"/>
    <property type="evidence" value="ECO:0007669"/>
    <property type="project" value="InterPro"/>
</dbReference>
<dbReference type="PANTHER" id="PTHR28526:SF1">
    <property type="entry name" value="ANAPHASE-PROMOTING COMPLEX SUBUNIT 13"/>
    <property type="match status" value="1"/>
</dbReference>
<dbReference type="PANTHER" id="PTHR28526">
    <property type="entry name" value="ANAPHASE-PROMOTING COMPLEX SUBUNIT 13"/>
    <property type="match status" value="1"/>
</dbReference>
<evidence type="ECO:0000256" key="4">
    <source>
        <dbReference type="ARBA" id="ARBA00022786"/>
    </source>
</evidence>
<sequence length="113" mass="13302">MDSQRNYIHFNQAKIVDYIEEWCADKLPDDDIIIPPQHQPPHPDDDDVPNQQTMNGILRAQKPPEPAWRDLGLQELMQKGPSEEMQEGIGQRLKEIQQNTRFQIMERQNLHSF</sequence>
<dbReference type="eggNOG" id="ENOG502S7KP">
    <property type="taxonomic scope" value="Eukaryota"/>
</dbReference>
<dbReference type="EMBL" id="LFWA01000006">
    <property type="protein sequence ID" value="KTW31010.1"/>
    <property type="molecule type" value="Genomic_DNA"/>
</dbReference>
<keyword evidence="2" id="KW-0132">Cell division</keyword>
<evidence type="ECO:0000256" key="6">
    <source>
        <dbReference type="SAM" id="MobiDB-lite"/>
    </source>
</evidence>
<gene>
    <name evidence="7" type="ORF">T551_01562</name>
</gene>
<keyword evidence="4" id="KW-0833">Ubl conjugation pathway</keyword>
<reference evidence="8" key="1">
    <citation type="journal article" date="2016" name="Nat. Commun.">
        <title>Genome analysis of three Pneumocystis species reveals adaptation mechanisms to life exclusively in mammalian hosts.</title>
        <authorList>
            <person name="Ma L."/>
            <person name="Chen Z."/>
            <person name="Huang D.W."/>
            <person name="Kutty G."/>
            <person name="Ishihara M."/>
            <person name="Wang H."/>
            <person name="Abouelleil A."/>
            <person name="Bishop L."/>
            <person name="Davey E."/>
            <person name="Deng R."/>
            <person name="Deng X."/>
            <person name="Fan L."/>
            <person name="Fantoni G."/>
            <person name="Fitzgerald M."/>
            <person name="Gogineni E."/>
            <person name="Goldberg J.M."/>
            <person name="Handley G."/>
            <person name="Hu X."/>
            <person name="Huber C."/>
            <person name="Jiao X."/>
            <person name="Jones K."/>
            <person name="Levin J.Z."/>
            <person name="Liu Y."/>
            <person name="Macdonald P."/>
            <person name="Melnikov A."/>
            <person name="Raley C."/>
            <person name="Sassi M."/>
            <person name="Sherman B.T."/>
            <person name="Song X."/>
            <person name="Sykes S."/>
            <person name="Tran B."/>
            <person name="Walsh L."/>
            <person name="Xia Y."/>
            <person name="Yang J."/>
            <person name="Young S."/>
            <person name="Zeng Q."/>
            <person name="Zheng X."/>
            <person name="Stephens R."/>
            <person name="Nusbaum C."/>
            <person name="Birren B.W."/>
            <person name="Azadi P."/>
            <person name="Lempicki R.A."/>
            <person name="Cuomo C.A."/>
            <person name="Kovacs J.A."/>
        </authorList>
    </citation>
    <scope>NUCLEOTIDE SEQUENCE [LARGE SCALE GENOMIC DNA]</scope>
    <source>
        <strain evidence="8">RU7</strain>
    </source>
</reference>
<dbReference type="OrthoDB" id="2351920at2759"/>
<protein>
    <submittedName>
        <fullName evidence="7">Uncharacterized protein</fullName>
    </submittedName>
</protein>
<dbReference type="Pfam" id="PF05839">
    <property type="entry name" value="Apc13p"/>
    <property type="match status" value="1"/>
</dbReference>